<evidence type="ECO:0000313" key="2">
    <source>
        <dbReference type="EMBL" id="EFQ35635.1"/>
    </source>
</evidence>
<feature type="chain" id="PRO_5003180923" evidence="1">
    <location>
        <begin position="22"/>
        <end position="200"/>
    </location>
</feature>
<dbReference type="RefSeq" id="XP_008099655.1">
    <property type="nucleotide sequence ID" value="XM_008101464.1"/>
</dbReference>
<dbReference type="Proteomes" id="UP000008782">
    <property type="component" value="Unassembled WGS sequence"/>
</dbReference>
<sequence length="200" mass="21954">MVSTNLIRLITSAAILAGVNGQVVTTIAITTITLTTFTTVGLSSSPSSTADPSTTTIPSTTPLGVIPITIRTTITILLPGLNRTSSSVAILPAFTSPNNNVTITSVSTVPTYTLAVRLFQPLQRYPNQHHVGRLILHPRRDVDALRHWRSHTCHKVIRKHNKSLQQPFHLFLEPFRCPLKPRHCPLESSPEHLQASLEHT</sequence>
<organism evidence="3">
    <name type="scientific">Colletotrichum graminicola (strain M1.001 / M2 / FGSC 10212)</name>
    <name type="common">Maize anthracnose fungus</name>
    <name type="synonym">Glomerella graminicola</name>
    <dbReference type="NCBI Taxonomy" id="645133"/>
    <lineage>
        <taxon>Eukaryota</taxon>
        <taxon>Fungi</taxon>
        <taxon>Dikarya</taxon>
        <taxon>Ascomycota</taxon>
        <taxon>Pezizomycotina</taxon>
        <taxon>Sordariomycetes</taxon>
        <taxon>Hypocreomycetidae</taxon>
        <taxon>Glomerellales</taxon>
        <taxon>Glomerellaceae</taxon>
        <taxon>Colletotrichum</taxon>
        <taxon>Colletotrichum graminicola species complex</taxon>
    </lineage>
</organism>
<keyword evidence="1" id="KW-0732">Signal</keyword>
<dbReference type="HOGENOM" id="CLU_1366155_0_0_1"/>
<keyword evidence="3" id="KW-1185">Reference proteome</keyword>
<dbReference type="GeneID" id="24416144"/>
<evidence type="ECO:0000256" key="1">
    <source>
        <dbReference type="SAM" id="SignalP"/>
    </source>
</evidence>
<gene>
    <name evidence="2" type="ORF">GLRG_10779</name>
</gene>
<feature type="signal peptide" evidence="1">
    <location>
        <begin position="1"/>
        <end position="21"/>
    </location>
</feature>
<evidence type="ECO:0000313" key="3">
    <source>
        <dbReference type="Proteomes" id="UP000008782"/>
    </source>
</evidence>
<dbReference type="EMBL" id="GG697397">
    <property type="protein sequence ID" value="EFQ35635.1"/>
    <property type="molecule type" value="Genomic_DNA"/>
</dbReference>
<name>E3QXT4_COLGM</name>
<protein>
    <submittedName>
        <fullName evidence="2">Uncharacterized protein</fullName>
    </submittedName>
</protein>
<dbReference type="VEuPathDB" id="FungiDB:GLRG_10779"/>
<proteinExistence type="predicted"/>
<dbReference type="AlphaFoldDB" id="E3QXT4"/>
<accession>E3QXT4</accession>
<reference evidence="3" key="1">
    <citation type="journal article" date="2012" name="Nat. Genet.">
        <title>Lifestyle transitions in plant pathogenic Colletotrichum fungi deciphered by genome and transcriptome analyses.</title>
        <authorList>
            <person name="O'Connell R.J."/>
            <person name="Thon M.R."/>
            <person name="Hacquard S."/>
            <person name="Amyotte S.G."/>
            <person name="Kleemann J."/>
            <person name="Torres M.F."/>
            <person name="Damm U."/>
            <person name="Buiate E.A."/>
            <person name="Epstein L."/>
            <person name="Alkan N."/>
            <person name="Altmueller J."/>
            <person name="Alvarado-Balderrama L."/>
            <person name="Bauser C.A."/>
            <person name="Becker C."/>
            <person name="Birren B.W."/>
            <person name="Chen Z."/>
            <person name="Choi J."/>
            <person name="Crouch J.A."/>
            <person name="Duvick J.P."/>
            <person name="Farman M.A."/>
            <person name="Gan P."/>
            <person name="Heiman D."/>
            <person name="Henrissat B."/>
            <person name="Howard R.J."/>
            <person name="Kabbage M."/>
            <person name="Koch C."/>
            <person name="Kracher B."/>
            <person name="Kubo Y."/>
            <person name="Law A.D."/>
            <person name="Lebrun M.-H."/>
            <person name="Lee Y.-H."/>
            <person name="Miyara I."/>
            <person name="Moore N."/>
            <person name="Neumann U."/>
            <person name="Nordstroem K."/>
            <person name="Panaccione D.G."/>
            <person name="Panstruga R."/>
            <person name="Place M."/>
            <person name="Proctor R.H."/>
            <person name="Prusky D."/>
            <person name="Rech G."/>
            <person name="Reinhardt R."/>
            <person name="Rollins J.A."/>
            <person name="Rounsley S."/>
            <person name="Schardl C.L."/>
            <person name="Schwartz D.C."/>
            <person name="Shenoy N."/>
            <person name="Shirasu K."/>
            <person name="Sikhakolli U.R."/>
            <person name="Stueber K."/>
            <person name="Sukno S.A."/>
            <person name="Sweigard J.A."/>
            <person name="Takano Y."/>
            <person name="Takahara H."/>
            <person name="Trail F."/>
            <person name="van der Does H.C."/>
            <person name="Voll L.M."/>
            <person name="Will I."/>
            <person name="Young S."/>
            <person name="Zeng Q."/>
            <person name="Zhang J."/>
            <person name="Zhou S."/>
            <person name="Dickman M.B."/>
            <person name="Schulze-Lefert P."/>
            <person name="Ver Loren van Themaat E."/>
            <person name="Ma L.-J."/>
            <person name="Vaillancourt L.J."/>
        </authorList>
    </citation>
    <scope>NUCLEOTIDE SEQUENCE [LARGE SCALE GENOMIC DNA]</scope>
    <source>
        <strain evidence="3">M1.001 / M2 / FGSC 10212</strain>
    </source>
</reference>